<dbReference type="InterPro" id="IPR036457">
    <property type="entry name" value="PPM-type-like_dom_sf"/>
</dbReference>
<dbReference type="Pfam" id="PF07228">
    <property type="entry name" value="SpoIIE"/>
    <property type="match status" value="1"/>
</dbReference>
<dbReference type="GO" id="GO:0016791">
    <property type="term" value="F:phosphatase activity"/>
    <property type="evidence" value="ECO:0007669"/>
    <property type="project" value="TreeGrafter"/>
</dbReference>
<keyword evidence="1" id="KW-0378">Hydrolase</keyword>
<keyword evidence="3" id="KW-0812">Transmembrane</keyword>
<dbReference type="InterPro" id="IPR052016">
    <property type="entry name" value="Bact_Sigma-Reg"/>
</dbReference>
<evidence type="ECO:0000256" key="1">
    <source>
        <dbReference type="ARBA" id="ARBA00022801"/>
    </source>
</evidence>
<dbReference type="AlphaFoldDB" id="A0A367Z924"/>
<dbReference type="InterPro" id="IPR003660">
    <property type="entry name" value="HAMP_dom"/>
</dbReference>
<dbReference type="SMART" id="SM00331">
    <property type="entry name" value="PP2C_SIG"/>
    <property type="match status" value="1"/>
</dbReference>
<dbReference type="GO" id="GO:0016020">
    <property type="term" value="C:membrane"/>
    <property type="evidence" value="ECO:0007669"/>
    <property type="project" value="InterPro"/>
</dbReference>
<dbReference type="GO" id="GO:0007165">
    <property type="term" value="P:signal transduction"/>
    <property type="evidence" value="ECO:0007669"/>
    <property type="project" value="InterPro"/>
</dbReference>
<evidence type="ECO:0000259" key="4">
    <source>
        <dbReference type="PROSITE" id="PS50885"/>
    </source>
</evidence>
<accession>A0A367Z924</accession>
<dbReference type="Gene3D" id="6.10.340.10">
    <property type="match status" value="1"/>
</dbReference>
<dbReference type="Proteomes" id="UP000252355">
    <property type="component" value="Unassembled WGS sequence"/>
</dbReference>
<name>A0A367Z924_9BACT</name>
<evidence type="ECO:0000256" key="2">
    <source>
        <dbReference type="SAM" id="MobiDB-lite"/>
    </source>
</evidence>
<dbReference type="CDD" id="cd06225">
    <property type="entry name" value="HAMP"/>
    <property type="match status" value="1"/>
</dbReference>
<evidence type="ECO:0000313" key="6">
    <source>
        <dbReference type="Proteomes" id="UP000252355"/>
    </source>
</evidence>
<reference evidence="5 6" key="1">
    <citation type="submission" date="2018-05" db="EMBL/GenBank/DDBJ databases">
        <title>A metagenomic window into the 2 km-deep terrestrial subsurface aquifer revealed taxonomically and functionally diverse microbial community comprising novel uncultured bacterial lineages.</title>
        <authorList>
            <person name="Kadnikov V.V."/>
            <person name="Mardanov A.V."/>
            <person name="Beletsky A.V."/>
            <person name="Banks D."/>
            <person name="Pimenov N.V."/>
            <person name="Frank Y.A."/>
            <person name="Karnachuk O.V."/>
            <person name="Ravin N.V."/>
        </authorList>
    </citation>
    <scope>NUCLEOTIDE SEQUENCE [LARGE SCALE GENOMIC DNA]</scope>
    <source>
        <strain evidence="5">BY5</strain>
    </source>
</reference>
<dbReference type="PROSITE" id="PS50885">
    <property type="entry name" value="HAMP"/>
    <property type="match status" value="1"/>
</dbReference>
<organism evidence="5 6">
    <name type="scientific">Candidatus Ozemobacter sibiricus</name>
    <dbReference type="NCBI Taxonomy" id="2268124"/>
    <lineage>
        <taxon>Bacteria</taxon>
        <taxon>Candidatus Ozemobacteria</taxon>
        <taxon>Candidatus Ozemobacterales</taxon>
        <taxon>Candidatus Ozemobacteraceae</taxon>
        <taxon>Candidatus Ozemobacter</taxon>
    </lineage>
</organism>
<dbReference type="EMBL" id="QOQW01000043">
    <property type="protein sequence ID" value="RCK74625.1"/>
    <property type="molecule type" value="Genomic_DNA"/>
</dbReference>
<dbReference type="SUPFAM" id="SSF158472">
    <property type="entry name" value="HAMP domain-like"/>
    <property type="match status" value="1"/>
</dbReference>
<dbReference type="InterPro" id="IPR001932">
    <property type="entry name" value="PPM-type_phosphatase-like_dom"/>
</dbReference>
<dbReference type="PANTHER" id="PTHR43156">
    <property type="entry name" value="STAGE II SPORULATION PROTEIN E-RELATED"/>
    <property type="match status" value="1"/>
</dbReference>
<feature type="domain" description="HAMP" evidence="4">
    <location>
        <begin position="665"/>
        <end position="717"/>
    </location>
</feature>
<sequence length="955" mass="106139">MMAVARSVERPSPSPGDETTPLGPWGRRVLVVLPFLLLGGLGEVFLTGQQGAREDAFRQRATEYLERLAVRGDDDLYAPLRLRRLLRVWMRTPPARRARVRERFVAGLGRGLTCEIYGFDEAGRLVPDQCHEATNRWLARTLYAALRASSGQDGEGPTRRRLERALIQTFGYGWTVNAYRRQRGLVTALKRQARDVWVAWDGDRRGGVVIICRDIPPVATRLVQALQQDREQGWTPLVWGSAQPALGEWQVGGPAQGETVRAIWHRFVEAGVESGEVLDRFWVFRQNARGRIFFAGFSRPTEEWGWLRWGWRLAMVLGMVGLLGASRRWAEGRSGSIRSLSVGLFLYSAFIPVIGLGLGALLLLQERAEVRGQEVQRHQMELLTDLDGRFPAYLKAVAEQVSRLSRAPGFAEDFAAAARLARPWLGGANPVARLEFRDGRGDLLWTSHPGQGGMRALLPVLTRLILGRWAPGRWQAPTAEADRLADRLFASPDLGLDPLANYPRSLLPVETGGKPAFIFWDFYLDPAVRAAVAFFLFSRDRLVTRYVQHQLGQRWGFRDAPLRLHAYDLERGAWLEQSFPGRQALVPLVLQASLMRRPKSGRIRLAGEEYHLAVLPARNLTQICLVAMFPSRTFQAELQGVRWRIAAGGVVGLLVALVLGNLIGRRLLEPVTHLSQGVEALRRRDFSTQVPVLGHDELGELARAFNAMAEDMRELDVARAVQAGLTPREFPRVPGYDLHGFTVFAGDLGGDCLDIRVLADGRVAVLIADVSGHGVGSALLMAFIKAQVCLWARHPSPTLEGLFPLLDRALREGERQRVFLAAFGVILDPARHALTFMAGGHPFPCLRRRSGAVESLGAPAYPLGSRRRPRPWPSGEIAVAPGDALLAFTDGLVEGLDEAGRPFGYEALTAWLAAHPPGGAASRWLLRLMEHYRRERPNAEDDITLFGLVRRVEDV</sequence>
<comment type="caution">
    <text evidence="5">The sequence shown here is derived from an EMBL/GenBank/DDBJ whole genome shotgun (WGS) entry which is preliminary data.</text>
</comment>
<gene>
    <name evidence="5" type="ORF">OZSIB_0112</name>
</gene>
<dbReference type="Gene3D" id="3.60.40.10">
    <property type="entry name" value="PPM-type phosphatase domain"/>
    <property type="match status" value="1"/>
</dbReference>
<dbReference type="Pfam" id="PF00672">
    <property type="entry name" value="HAMP"/>
    <property type="match status" value="1"/>
</dbReference>
<dbReference type="PANTHER" id="PTHR43156:SF2">
    <property type="entry name" value="STAGE II SPORULATION PROTEIN E"/>
    <property type="match status" value="1"/>
</dbReference>
<protein>
    <submittedName>
        <fullName evidence="5">Serine phosphatase RsbU, regulator of sigma subunit</fullName>
    </submittedName>
</protein>
<proteinExistence type="predicted"/>
<feature type="transmembrane region" description="Helical" evidence="3">
    <location>
        <begin position="309"/>
        <end position="330"/>
    </location>
</feature>
<feature type="region of interest" description="Disordered" evidence="2">
    <location>
        <begin position="1"/>
        <end position="21"/>
    </location>
</feature>
<dbReference type="SMART" id="SM00304">
    <property type="entry name" value="HAMP"/>
    <property type="match status" value="1"/>
</dbReference>
<keyword evidence="3" id="KW-1133">Transmembrane helix</keyword>
<evidence type="ECO:0000313" key="5">
    <source>
        <dbReference type="EMBL" id="RCK74625.1"/>
    </source>
</evidence>
<evidence type="ECO:0000256" key="3">
    <source>
        <dbReference type="SAM" id="Phobius"/>
    </source>
</evidence>
<keyword evidence="3" id="KW-0472">Membrane</keyword>
<feature type="transmembrane region" description="Helical" evidence="3">
    <location>
        <begin position="342"/>
        <end position="364"/>
    </location>
</feature>